<dbReference type="Proteomes" id="UP000015354">
    <property type="component" value="Unassembled WGS sequence"/>
</dbReference>
<dbReference type="GO" id="GO:0000467">
    <property type="term" value="P:exonucleolytic trimming to generate mature 3'-end of 5.8S rRNA from tricistronic rRNA transcript (SSU-rRNA, 5.8S rRNA, LSU-rRNA)"/>
    <property type="evidence" value="ECO:0007669"/>
    <property type="project" value="TreeGrafter"/>
</dbReference>
<dbReference type="CDD" id="cd05789">
    <property type="entry name" value="S1_Rrp4"/>
    <property type="match status" value="1"/>
</dbReference>
<organism evidence="8 9">
    <name type="scientific">Strigomonas culicis</name>
    <dbReference type="NCBI Taxonomy" id="28005"/>
    <lineage>
        <taxon>Eukaryota</taxon>
        <taxon>Discoba</taxon>
        <taxon>Euglenozoa</taxon>
        <taxon>Kinetoplastea</taxon>
        <taxon>Metakinetoplastina</taxon>
        <taxon>Trypanosomatida</taxon>
        <taxon>Trypanosomatidae</taxon>
        <taxon>Strigomonadinae</taxon>
        <taxon>Strigomonas</taxon>
    </lineage>
</organism>
<dbReference type="PANTHER" id="PTHR21321">
    <property type="entry name" value="PNAS-3 RELATED"/>
    <property type="match status" value="1"/>
</dbReference>
<dbReference type="GO" id="GO:0003723">
    <property type="term" value="F:RNA binding"/>
    <property type="evidence" value="ECO:0007669"/>
    <property type="project" value="UniProtKB-KW"/>
</dbReference>
<dbReference type="Gene3D" id="2.40.50.100">
    <property type="match status" value="1"/>
</dbReference>
<reference evidence="8 9" key="1">
    <citation type="journal article" date="2013" name="PLoS ONE">
        <title>Predicting the Proteins of Angomonas deanei, Strigomonas culicis and Their Respective Endosymbionts Reveals New Aspects of the Trypanosomatidae Family.</title>
        <authorList>
            <person name="Motta M.C."/>
            <person name="Martins A.C."/>
            <person name="de Souza S.S."/>
            <person name="Catta-Preta C.M."/>
            <person name="Silva R."/>
            <person name="Klein C.C."/>
            <person name="de Almeida L.G."/>
            <person name="de Lima Cunha O."/>
            <person name="Ciapina L.P."/>
            <person name="Brocchi M."/>
            <person name="Colabardini A.C."/>
            <person name="de Araujo Lima B."/>
            <person name="Machado C.R."/>
            <person name="de Almeida Soares C.M."/>
            <person name="Probst C.M."/>
            <person name="de Menezes C.B."/>
            <person name="Thompson C.E."/>
            <person name="Bartholomeu D.C."/>
            <person name="Gradia D.F."/>
            <person name="Pavoni D.P."/>
            <person name="Grisard E.C."/>
            <person name="Fantinatti-Garboggini F."/>
            <person name="Marchini F.K."/>
            <person name="Rodrigues-Luiz G.F."/>
            <person name="Wagner G."/>
            <person name="Goldman G.H."/>
            <person name="Fietto J.L."/>
            <person name="Elias M.C."/>
            <person name="Goldman M.H."/>
            <person name="Sagot M.F."/>
            <person name="Pereira M."/>
            <person name="Stoco P.H."/>
            <person name="de Mendonca-Neto R.P."/>
            <person name="Teixeira S.M."/>
            <person name="Maciel T.E."/>
            <person name="de Oliveira Mendes T.A."/>
            <person name="Urmenyi T.P."/>
            <person name="de Souza W."/>
            <person name="Schenkman S."/>
            <person name="de Vasconcelos A.T."/>
        </authorList>
    </citation>
    <scope>NUCLEOTIDE SEQUENCE [LARGE SCALE GENOMIC DNA]</scope>
</reference>
<dbReference type="GO" id="GO:0071034">
    <property type="term" value="P:CUT catabolic process"/>
    <property type="evidence" value="ECO:0007669"/>
    <property type="project" value="TreeGrafter"/>
</dbReference>
<proteinExistence type="inferred from homology"/>
<dbReference type="Pfam" id="PF21266">
    <property type="entry name" value="S1_RRP4"/>
    <property type="match status" value="1"/>
</dbReference>
<keyword evidence="4" id="KW-0694">RNA-binding</keyword>
<evidence type="ECO:0000256" key="3">
    <source>
        <dbReference type="ARBA" id="ARBA00022835"/>
    </source>
</evidence>
<dbReference type="InterPro" id="IPR026699">
    <property type="entry name" value="Exosome_RNA_bind1/RRP40/RRP4"/>
</dbReference>
<evidence type="ECO:0000256" key="5">
    <source>
        <dbReference type="SAM" id="Phobius"/>
    </source>
</evidence>
<dbReference type="InterPro" id="IPR004088">
    <property type="entry name" value="KH_dom_type_1"/>
</dbReference>
<evidence type="ECO:0000259" key="7">
    <source>
        <dbReference type="Pfam" id="PF21266"/>
    </source>
</evidence>
<dbReference type="Gene3D" id="2.40.50.140">
    <property type="entry name" value="Nucleic acid-binding proteins"/>
    <property type="match status" value="1"/>
</dbReference>
<comment type="similarity">
    <text evidence="2">Belongs to the RRP4 family.</text>
</comment>
<sequence length="292" mass="31681">MSTKTKVIVGDSICGGAKENKIPSDDETFYLRGFNTYTGGNPSVSALSHEGAGQIVAAINGTVEITDRVVSVKGSASRYLPEIGDVVVGRITEVAGSRWLVDVNAHQNAIMLLSNVTEPGGMLRRRNRGDELGMRQLFDQEDLIAAEVQRISPEGTISLHSRGTEKYGRLSGAGQFVQVRASLVKRAKHQFFTLVTVPVSIILGMNGYIWISGVKEKAVDGADRSNITRVANCITVLGIRGIEVYQKTIEAILDNSLSMSLSLFDILSEEHHSQLVANVSETTTKRVKVDYS</sequence>
<evidence type="ECO:0000256" key="1">
    <source>
        <dbReference type="ARBA" id="ARBA00004123"/>
    </source>
</evidence>
<dbReference type="InterPro" id="IPR012340">
    <property type="entry name" value="NA-bd_OB-fold"/>
</dbReference>
<name>S9UFW1_9TRYP</name>
<dbReference type="PANTHER" id="PTHR21321:SF4">
    <property type="entry name" value="EXOSOME COMPLEX COMPONENT RRP4"/>
    <property type="match status" value="1"/>
</dbReference>
<dbReference type="SUPFAM" id="SSF54791">
    <property type="entry name" value="Eukaryotic type KH-domain (KH-domain type I)"/>
    <property type="match status" value="1"/>
</dbReference>
<evidence type="ECO:0000256" key="2">
    <source>
        <dbReference type="ARBA" id="ARBA00009155"/>
    </source>
</evidence>
<dbReference type="GO" id="GO:0071035">
    <property type="term" value="P:nuclear polyadenylation-dependent rRNA catabolic process"/>
    <property type="evidence" value="ECO:0007669"/>
    <property type="project" value="TreeGrafter"/>
</dbReference>
<dbReference type="EMBL" id="ATMH01005675">
    <property type="protein sequence ID" value="EPY27589.1"/>
    <property type="molecule type" value="Genomic_DNA"/>
</dbReference>
<protein>
    <submittedName>
        <fullName evidence="8">Exosome complex component RRP4</fullName>
    </submittedName>
</protein>
<comment type="subcellular location">
    <subcellularLocation>
        <location evidence="1">Nucleus</location>
    </subcellularLocation>
</comment>
<dbReference type="GO" id="GO:0034475">
    <property type="term" value="P:U4 snRNA 3'-end processing"/>
    <property type="evidence" value="ECO:0007669"/>
    <property type="project" value="TreeGrafter"/>
</dbReference>
<keyword evidence="3" id="KW-0271">Exosome</keyword>
<dbReference type="CDD" id="cd22525">
    <property type="entry name" value="KH-I_Rrp4_eukar"/>
    <property type="match status" value="1"/>
</dbReference>
<evidence type="ECO:0000313" key="8">
    <source>
        <dbReference type="EMBL" id="EPY27589.1"/>
    </source>
</evidence>
<dbReference type="AlphaFoldDB" id="S9UFW1"/>
<dbReference type="Pfam" id="PF15985">
    <property type="entry name" value="KH_6"/>
    <property type="match status" value="1"/>
</dbReference>
<comment type="caution">
    <text evidence="8">The sequence shown here is derived from an EMBL/GenBank/DDBJ whole genome shotgun (WGS) entry which is preliminary data.</text>
</comment>
<dbReference type="InterPro" id="IPR048565">
    <property type="entry name" value="S1_RRP4"/>
</dbReference>
<dbReference type="InterPro" id="IPR036612">
    <property type="entry name" value="KH_dom_type_1_sf"/>
</dbReference>
<feature type="domain" description="RRP4 S1" evidence="7">
    <location>
        <begin position="78"/>
        <end position="150"/>
    </location>
</feature>
<dbReference type="GO" id="GO:0071051">
    <property type="term" value="P:poly(A)-dependent snoRNA 3'-end processing"/>
    <property type="evidence" value="ECO:0007669"/>
    <property type="project" value="TreeGrafter"/>
</dbReference>
<accession>S9UFW1</accession>
<dbReference type="GO" id="GO:0071038">
    <property type="term" value="P:TRAMP-dependent tRNA surveillance pathway"/>
    <property type="evidence" value="ECO:0007669"/>
    <property type="project" value="TreeGrafter"/>
</dbReference>
<dbReference type="SUPFAM" id="SSF50249">
    <property type="entry name" value="Nucleic acid-binding proteins"/>
    <property type="match status" value="1"/>
</dbReference>
<dbReference type="GO" id="GO:0000176">
    <property type="term" value="C:nuclear exosome (RNase complex)"/>
    <property type="evidence" value="ECO:0007669"/>
    <property type="project" value="TreeGrafter"/>
</dbReference>
<dbReference type="GO" id="GO:0000177">
    <property type="term" value="C:cytoplasmic exosome (RNase complex)"/>
    <property type="evidence" value="ECO:0007669"/>
    <property type="project" value="TreeGrafter"/>
</dbReference>
<keyword evidence="5" id="KW-1133">Transmembrane helix</keyword>
<evidence type="ECO:0000259" key="6">
    <source>
        <dbReference type="Pfam" id="PF15985"/>
    </source>
</evidence>
<keyword evidence="5" id="KW-0472">Membrane</keyword>
<evidence type="ECO:0000256" key="4">
    <source>
        <dbReference type="ARBA" id="ARBA00022884"/>
    </source>
</evidence>
<feature type="domain" description="K Homology" evidence="6">
    <location>
        <begin position="174"/>
        <end position="213"/>
    </location>
</feature>
<evidence type="ECO:0000313" key="9">
    <source>
        <dbReference type="Proteomes" id="UP000015354"/>
    </source>
</evidence>
<gene>
    <name evidence="8" type="ORF">STCU_05675</name>
</gene>
<keyword evidence="9" id="KW-1185">Reference proteome</keyword>
<dbReference type="OrthoDB" id="1650at2759"/>
<keyword evidence="5" id="KW-0812">Transmembrane</keyword>
<feature type="transmembrane region" description="Helical" evidence="5">
    <location>
        <begin position="191"/>
        <end position="211"/>
    </location>
</feature>